<evidence type="ECO:0000256" key="1">
    <source>
        <dbReference type="SAM" id="MobiDB-lite"/>
    </source>
</evidence>
<dbReference type="KEGG" id="mri:Mal4_04790"/>
<dbReference type="RefSeq" id="WP_145366882.1">
    <property type="nucleotide sequence ID" value="NZ_CP036275.1"/>
</dbReference>
<accession>A0A517Z144</accession>
<feature type="region of interest" description="Disordered" evidence="1">
    <location>
        <begin position="1"/>
        <end position="26"/>
    </location>
</feature>
<evidence type="ECO:0008006" key="4">
    <source>
        <dbReference type="Google" id="ProtNLM"/>
    </source>
</evidence>
<reference evidence="2 3" key="1">
    <citation type="submission" date="2019-02" db="EMBL/GenBank/DDBJ databases">
        <title>Deep-cultivation of Planctomycetes and their phenomic and genomic characterization uncovers novel biology.</title>
        <authorList>
            <person name="Wiegand S."/>
            <person name="Jogler M."/>
            <person name="Boedeker C."/>
            <person name="Pinto D."/>
            <person name="Vollmers J."/>
            <person name="Rivas-Marin E."/>
            <person name="Kohn T."/>
            <person name="Peeters S.H."/>
            <person name="Heuer A."/>
            <person name="Rast P."/>
            <person name="Oberbeckmann S."/>
            <person name="Bunk B."/>
            <person name="Jeske O."/>
            <person name="Meyerdierks A."/>
            <person name="Storesund J.E."/>
            <person name="Kallscheuer N."/>
            <person name="Luecker S."/>
            <person name="Lage O.M."/>
            <person name="Pohl T."/>
            <person name="Merkel B.J."/>
            <person name="Hornburger P."/>
            <person name="Mueller R.-W."/>
            <person name="Bruemmer F."/>
            <person name="Labrenz M."/>
            <person name="Spormann A.M."/>
            <person name="Op den Camp H."/>
            <person name="Overmann J."/>
            <person name="Amann R."/>
            <person name="Jetten M.S.M."/>
            <person name="Mascher T."/>
            <person name="Medema M.H."/>
            <person name="Devos D.P."/>
            <person name="Kaster A.-K."/>
            <person name="Ovreas L."/>
            <person name="Rohde M."/>
            <person name="Galperin M.Y."/>
            <person name="Jogler C."/>
        </authorList>
    </citation>
    <scope>NUCLEOTIDE SEQUENCE [LARGE SCALE GENOMIC DNA]</scope>
    <source>
        <strain evidence="2 3">Mal4</strain>
    </source>
</reference>
<feature type="compositionally biased region" description="Basic and acidic residues" evidence="1">
    <location>
        <begin position="1"/>
        <end position="12"/>
    </location>
</feature>
<protein>
    <recommendedName>
        <fullName evidence="4">PilZ domain-containing protein</fullName>
    </recommendedName>
</protein>
<evidence type="ECO:0000313" key="2">
    <source>
        <dbReference type="EMBL" id="QDU36195.1"/>
    </source>
</evidence>
<sequence>MSKQESARKPGDANDGTAQESQRSEFRIVFPDTDRPELRIGDNTYAVRDLSESAMSVLAPRFYCEQIEELSGTLVMRDGSEHAVTGRFIRCSDDRSVVKFEGAGMPYRTILKLQQELIRKYPKWGREHGHS</sequence>
<keyword evidence="3" id="KW-1185">Reference proteome</keyword>
<dbReference type="Proteomes" id="UP000320496">
    <property type="component" value="Chromosome"/>
</dbReference>
<dbReference type="EMBL" id="CP036275">
    <property type="protein sequence ID" value="QDU36195.1"/>
    <property type="molecule type" value="Genomic_DNA"/>
</dbReference>
<dbReference type="AlphaFoldDB" id="A0A517Z144"/>
<name>A0A517Z144_9PLAN</name>
<proteinExistence type="predicted"/>
<gene>
    <name evidence="2" type="ORF">Mal4_04790</name>
</gene>
<organism evidence="2 3">
    <name type="scientific">Maioricimonas rarisocia</name>
    <dbReference type="NCBI Taxonomy" id="2528026"/>
    <lineage>
        <taxon>Bacteria</taxon>
        <taxon>Pseudomonadati</taxon>
        <taxon>Planctomycetota</taxon>
        <taxon>Planctomycetia</taxon>
        <taxon>Planctomycetales</taxon>
        <taxon>Planctomycetaceae</taxon>
        <taxon>Maioricimonas</taxon>
    </lineage>
</organism>
<evidence type="ECO:0000313" key="3">
    <source>
        <dbReference type="Proteomes" id="UP000320496"/>
    </source>
</evidence>